<comment type="caution">
    <text evidence="2">The sequence shown here is derived from an EMBL/GenBank/DDBJ whole genome shotgun (WGS) entry which is preliminary data.</text>
</comment>
<proteinExistence type="predicted"/>
<evidence type="ECO:0000256" key="1">
    <source>
        <dbReference type="SAM" id="MobiDB-lite"/>
    </source>
</evidence>
<accession>A0A4R1HKF3</accession>
<sequence>MTAPTPGRGRIPVPDLDDRTWAQLVDDVRALIPKYAPQWTDHGPSDLGMTLVELFAWLVEGLTFKLNQVPEKNYAAFLDLLGITRRPATPARTLLRFVPSPGTGADTVASGTRAATRPSGSEAQIVFETDTDLALARRSPDAAAFVADLDGARTPHDLTTALLAPLAPAGTTVVVPPGTVGLLCLGLAQPPTGAFDVHVELDDPLPAGAQPQVTWLHSAAVAPADWPAFVAAADATGGLRRSGAARLTPTAGWTPQKPGDWQLGTEPGGTDPVDRATARFWIGVRIAHAPPSTGASEPATVRIRLAGTDTVAATSALTVRVPETLGRSDGTPFQMFELRNRPVHGPGTVVKVDGTEWTRRDEFPTGPGTWYRLDPVTGEVRFGDHVDLGTGPSTGLEQHHGTVPPAGAAITAHYRYVETAAAANVAPGTVVTLQTPPPGVVAVTNPVGGRGGTDEEPVEDAKARAPELLRNRNRAVTVDDYEYLTAQVPGVTAVRCLPPRTLSETEATAEGGVVGPIGTPWTFAGLSRAPGTVHVLVTPDASLDEPRPTPSIALVHDVRAELDGRLDLAANLVVTGPCYLPIRIRIAARVFQRALDERRVDSADTVYAEIERRAGEFLHPVHGGPDGDGWPAGRSVFASDVYAAVRPPVEIGYVASLVLGAEVPLYHPTGVTFDRKLHRPVPFNDELPTPDTEFGPVVRVAEYEQVCLHEALVVNKAVE</sequence>
<dbReference type="EMBL" id="SMFZ01000002">
    <property type="protein sequence ID" value="TCK22867.1"/>
    <property type="molecule type" value="Genomic_DNA"/>
</dbReference>
<name>A0A4R1HKF3_PSEEN</name>
<evidence type="ECO:0000313" key="3">
    <source>
        <dbReference type="Proteomes" id="UP000295560"/>
    </source>
</evidence>
<reference evidence="2 3" key="1">
    <citation type="submission" date="2019-03" db="EMBL/GenBank/DDBJ databases">
        <title>Sequencing the genomes of 1000 actinobacteria strains.</title>
        <authorList>
            <person name="Klenk H.-P."/>
        </authorList>
    </citation>
    <scope>NUCLEOTIDE SEQUENCE [LARGE SCALE GENOMIC DNA]</scope>
    <source>
        <strain evidence="2 3">DSM 44969</strain>
    </source>
</reference>
<feature type="region of interest" description="Disordered" evidence="1">
    <location>
        <begin position="248"/>
        <end position="269"/>
    </location>
</feature>
<organism evidence="2 3">
    <name type="scientific">Pseudonocardia endophytica</name>
    <dbReference type="NCBI Taxonomy" id="401976"/>
    <lineage>
        <taxon>Bacteria</taxon>
        <taxon>Bacillati</taxon>
        <taxon>Actinomycetota</taxon>
        <taxon>Actinomycetes</taxon>
        <taxon>Pseudonocardiales</taxon>
        <taxon>Pseudonocardiaceae</taxon>
        <taxon>Pseudonocardia</taxon>
    </lineage>
</organism>
<keyword evidence="3" id="KW-1185">Reference proteome</keyword>
<evidence type="ECO:0000313" key="2">
    <source>
        <dbReference type="EMBL" id="TCK22867.1"/>
    </source>
</evidence>
<dbReference type="AlphaFoldDB" id="A0A4R1HKF3"/>
<protein>
    <submittedName>
        <fullName evidence="2">Putative phage baseplate assembly protein</fullName>
    </submittedName>
</protein>
<dbReference type="Proteomes" id="UP000295560">
    <property type="component" value="Unassembled WGS sequence"/>
</dbReference>
<dbReference type="OrthoDB" id="9027184at2"/>
<dbReference type="RefSeq" id="WP_132432012.1">
    <property type="nucleotide sequence ID" value="NZ_SMFZ01000002.1"/>
</dbReference>
<gene>
    <name evidence="2" type="ORF">EV378_6878</name>
</gene>